<accession>A1TBH6</accession>
<dbReference type="EMBL" id="CP000511">
    <property type="protein sequence ID" value="ABM14526.1"/>
    <property type="molecule type" value="Genomic_DNA"/>
</dbReference>
<protein>
    <submittedName>
        <fullName evidence="1">Uncharacterized protein</fullName>
    </submittedName>
</protein>
<proteinExistence type="predicted"/>
<name>A1TBH6_MYCVP</name>
<dbReference type="KEGG" id="mva:Mvan_3744"/>
<keyword evidence="2" id="KW-1185">Reference proteome</keyword>
<evidence type="ECO:0000313" key="2">
    <source>
        <dbReference type="Proteomes" id="UP000009159"/>
    </source>
</evidence>
<dbReference type="HOGENOM" id="CLU_2585999_0_0_11"/>
<reference evidence="1" key="1">
    <citation type="submission" date="2006-12" db="EMBL/GenBank/DDBJ databases">
        <title>Complete sequence of Mycobacterium vanbaalenii PYR-1.</title>
        <authorList>
            <consortium name="US DOE Joint Genome Institute"/>
            <person name="Copeland A."/>
            <person name="Lucas S."/>
            <person name="Lapidus A."/>
            <person name="Barry K."/>
            <person name="Detter J.C."/>
            <person name="Glavina del Rio T."/>
            <person name="Hammon N."/>
            <person name="Israni S."/>
            <person name="Dalin E."/>
            <person name="Tice H."/>
            <person name="Pitluck S."/>
            <person name="Singan V."/>
            <person name="Schmutz J."/>
            <person name="Larimer F."/>
            <person name="Land M."/>
            <person name="Hauser L."/>
            <person name="Kyrpides N."/>
            <person name="Anderson I.J."/>
            <person name="Miller C."/>
            <person name="Richardson P."/>
        </authorList>
    </citation>
    <scope>NUCLEOTIDE SEQUENCE [LARGE SCALE GENOMIC DNA]</scope>
    <source>
        <strain evidence="1">PYR-1</strain>
    </source>
</reference>
<sequence length="80" mass="9049">MSEGASGRRRNWRYREKRLNTSVLAKRVSREDHDLVVAYARSLNTTVAELLDPAVTELITRASAYMARVTVDSSELGDHE</sequence>
<dbReference type="STRING" id="350058.Mvan_3744"/>
<evidence type="ECO:0000313" key="1">
    <source>
        <dbReference type="EMBL" id="ABM14526.1"/>
    </source>
</evidence>
<organism evidence="1 2">
    <name type="scientific">Mycolicibacterium vanbaalenii (strain DSM 7251 / JCM 13017 / BCRC 16820 / KCTC 9966 / NRRL B-24157 / PYR-1)</name>
    <name type="common">Mycobacterium vanbaalenii</name>
    <dbReference type="NCBI Taxonomy" id="350058"/>
    <lineage>
        <taxon>Bacteria</taxon>
        <taxon>Bacillati</taxon>
        <taxon>Actinomycetota</taxon>
        <taxon>Actinomycetes</taxon>
        <taxon>Mycobacteriales</taxon>
        <taxon>Mycobacteriaceae</taxon>
        <taxon>Mycolicibacterium</taxon>
    </lineage>
</organism>
<gene>
    <name evidence="1" type="ordered locus">Mvan_3744</name>
</gene>
<dbReference type="Proteomes" id="UP000009159">
    <property type="component" value="Chromosome"/>
</dbReference>
<dbReference type="AlphaFoldDB" id="A1TBH6"/>